<evidence type="ECO:0000313" key="1">
    <source>
        <dbReference type="EMBL" id="CAG7728646.1"/>
    </source>
</evidence>
<gene>
    <name evidence="1" type="ORF">AFUS01_LOCUS17408</name>
</gene>
<organism evidence="1 2">
    <name type="scientific">Allacma fusca</name>
    <dbReference type="NCBI Taxonomy" id="39272"/>
    <lineage>
        <taxon>Eukaryota</taxon>
        <taxon>Metazoa</taxon>
        <taxon>Ecdysozoa</taxon>
        <taxon>Arthropoda</taxon>
        <taxon>Hexapoda</taxon>
        <taxon>Collembola</taxon>
        <taxon>Symphypleona</taxon>
        <taxon>Sminthuridae</taxon>
        <taxon>Allacma</taxon>
    </lineage>
</organism>
<name>A0A8J2P9K1_9HEXA</name>
<evidence type="ECO:0000313" key="2">
    <source>
        <dbReference type="Proteomes" id="UP000708208"/>
    </source>
</evidence>
<keyword evidence="2" id="KW-1185">Reference proteome</keyword>
<proteinExistence type="predicted"/>
<dbReference type="AlphaFoldDB" id="A0A8J2P9K1"/>
<dbReference type="Proteomes" id="UP000708208">
    <property type="component" value="Unassembled WGS sequence"/>
</dbReference>
<sequence length="111" mass="12579">MSFFTIDSVLEDLKLTHLYQQKLRDENLSNYILVMIIEDKDETLKEELRSVVASAGHRFGIMNAYRIKSELAKKAGKGYTQTRSDIPVAEKSSGTTRSASKFIRSFVASKE</sequence>
<protein>
    <submittedName>
        <fullName evidence="1">Uncharacterized protein</fullName>
    </submittedName>
</protein>
<accession>A0A8J2P9K1</accession>
<dbReference type="EMBL" id="CAJVCH010166182">
    <property type="protein sequence ID" value="CAG7728646.1"/>
    <property type="molecule type" value="Genomic_DNA"/>
</dbReference>
<comment type="caution">
    <text evidence="1">The sequence shown here is derived from an EMBL/GenBank/DDBJ whole genome shotgun (WGS) entry which is preliminary data.</text>
</comment>
<reference evidence="1" key="1">
    <citation type="submission" date="2021-06" db="EMBL/GenBank/DDBJ databases">
        <authorList>
            <person name="Hodson N. C."/>
            <person name="Mongue J. A."/>
            <person name="Jaron S. K."/>
        </authorList>
    </citation>
    <scope>NUCLEOTIDE SEQUENCE</scope>
</reference>